<dbReference type="Pfam" id="PF00096">
    <property type="entry name" value="zf-C2H2"/>
    <property type="match status" value="7"/>
</dbReference>
<keyword evidence="3" id="KW-0479">Metal-binding</keyword>
<dbReference type="InterPro" id="IPR036236">
    <property type="entry name" value="Znf_C2H2_sf"/>
</dbReference>
<feature type="domain" description="C2H2-type" evidence="13">
    <location>
        <begin position="365"/>
        <end position="392"/>
    </location>
</feature>
<dbReference type="Proteomes" id="UP001044222">
    <property type="component" value="Chromosome 13"/>
</dbReference>
<feature type="domain" description="C2H2-type" evidence="13">
    <location>
        <begin position="337"/>
        <end position="364"/>
    </location>
</feature>
<dbReference type="PANTHER" id="PTHR14003">
    <property type="entry name" value="TRANSCRIPTIONAL REPRESSOR PROTEIN YY"/>
    <property type="match status" value="1"/>
</dbReference>
<feature type="domain" description="C2H2-type" evidence="13">
    <location>
        <begin position="253"/>
        <end position="280"/>
    </location>
</feature>
<dbReference type="GO" id="GO:0005667">
    <property type="term" value="C:transcription regulator complex"/>
    <property type="evidence" value="ECO:0007669"/>
    <property type="project" value="TreeGrafter"/>
</dbReference>
<dbReference type="Gene3D" id="3.30.160.60">
    <property type="entry name" value="Classic Zinc Finger"/>
    <property type="match status" value="10"/>
</dbReference>
<dbReference type="PANTHER" id="PTHR14003:SF23">
    <property type="entry name" value="ZINC FINGER PROTEIN 143"/>
    <property type="match status" value="1"/>
</dbReference>
<dbReference type="FunFam" id="3.30.160.60:FF:001480">
    <property type="entry name" value="Si:cabz01071911.3"/>
    <property type="match status" value="2"/>
</dbReference>
<reference evidence="14" key="1">
    <citation type="submission" date="2021-01" db="EMBL/GenBank/DDBJ databases">
        <title>A chromosome-scale assembly of European eel, Anguilla anguilla.</title>
        <authorList>
            <person name="Henkel C."/>
            <person name="Jong-Raadsen S.A."/>
            <person name="Dufour S."/>
            <person name="Weltzien F.-A."/>
            <person name="Palstra A.P."/>
            <person name="Pelster B."/>
            <person name="Spaink H.P."/>
            <person name="Van Den Thillart G.E."/>
            <person name="Jansen H."/>
            <person name="Zahm M."/>
            <person name="Klopp C."/>
            <person name="Cedric C."/>
            <person name="Louis A."/>
            <person name="Berthelot C."/>
            <person name="Parey E."/>
            <person name="Roest Crollius H."/>
            <person name="Montfort J."/>
            <person name="Robinson-Rechavi M."/>
            <person name="Bucao C."/>
            <person name="Bouchez O."/>
            <person name="Gislard M."/>
            <person name="Lluch J."/>
            <person name="Milhes M."/>
            <person name="Lampietro C."/>
            <person name="Lopez Roques C."/>
            <person name="Donnadieu C."/>
            <person name="Braasch I."/>
            <person name="Desvignes T."/>
            <person name="Postlethwait J."/>
            <person name="Bobe J."/>
            <person name="Guiguen Y."/>
            <person name="Dirks R."/>
        </authorList>
    </citation>
    <scope>NUCLEOTIDE SEQUENCE</scope>
    <source>
        <strain evidence="14">Tag_6206</strain>
        <tissue evidence="14">Liver</tissue>
    </source>
</reference>
<evidence type="ECO:0000256" key="3">
    <source>
        <dbReference type="ARBA" id="ARBA00022723"/>
    </source>
</evidence>
<feature type="domain" description="C2H2-type" evidence="13">
    <location>
        <begin position="393"/>
        <end position="420"/>
    </location>
</feature>
<keyword evidence="8" id="KW-0238">DNA-binding</keyword>
<keyword evidence="9" id="KW-0804">Transcription</keyword>
<dbReference type="GO" id="GO:0031519">
    <property type="term" value="C:PcG protein complex"/>
    <property type="evidence" value="ECO:0007669"/>
    <property type="project" value="TreeGrafter"/>
</dbReference>
<dbReference type="InterPro" id="IPR013087">
    <property type="entry name" value="Znf_C2H2_type"/>
</dbReference>
<feature type="domain" description="C2H2-type" evidence="13">
    <location>
        <begin position="446"/>
        <end position="473"/>
    </location>
</feature>
<evidence type="ECO:0000313" key="15">
    <source>
        <dbReference type="Proteomes" id="UP001044222"/>
    </source>
</evidence>
<dbReference type="FunFam" id="3.30.160.60:FF:000096">
    <property type="entry name" value="Zinc finger and BTB domain-containing protein 18 isoform 1"/>
    <property type="match status" value="1"/>
</dbReference>
<feature type="region of interest" description="Disordered" evidence="12">
    <location>
        <begin position="200"/>
        <end position="220"/>
    </location>
</feature>
<evidence type="ECO:0000256" key="12">
    <source>
        <dbReference type="SAM" id="MobiDB-lite"/>
    </source>
</evidence>
<evidence type="ECO:0000256" key="5">
    <source>
        <dbReference type="ARBA" id="ARBA00022771"/>
    </source>
</evidence>
<dbReference type="GO" id="GO:0000981">
    <property type="term" value="F:DNA-binding transcription factor activity, RNA polymerase II-specific"/>
    <property type="evidence" value="ECO:0007669"/>
    <property type="project" value="TreeGrafter"/>
</dbReference>
<evidence type="ECO:0000256" key="7">
    <source>
        <dbReference type="ARBA" id="ARBA00023015"/>
    </source>
</evidence>
<evidence type="ECO:0000256" key="11">
    <source>
        <dbReference type="PROSITE-ProRule" id="PRU00042"/>
    </source>
</evidence>
<evidence type="ECO:0000313" key="14">
    <source>
        <dbReference type="EMBL" id="KAG5837312.1"/>
    </source>
</evidence>
<evidence type="ECO:0000256" key="10">
    <source>
        <dbReference type="ARBA" id="ARBA00023242"/>
    </source>
</evidence>
<dbReference type="SMART" id="SM00746">
    <property type="entry name" value="TRASH"/>
    <property type="match status" value="3"/>
</dbReference>
<keyword evidence="5 11" id="KW-0863">Zinc-finger</keyword>
<keyword evidence="4" id="KW-0677">Repeat</keyword>
<evidence type="ECO:0000256" key="8">
    <source>
        <dbReference type="ARBA" id="ARBA00023125"/>
    </source>
</evidence>
<keyword evidence="7" id="KW-0805">Transcription regulation</keyword>
<dbReference type="FunFam" id="3.30.160.60:FF:002343">
    <property type="entry name" value="Zinc finger protein 33A"/>
    <property type="match status" value="4"/>
</dbReference>
<evidence type="ECO:0000256" key="6">
    <source>
        <dbReference type="ARBA" id="ARBA00022833"/>
    </source>
</evidence>
<dbReference type="SUPFAM" id="SSF57667">
    <property type="entry name" value="beta-beta-alpha zinc fingers"/>
    <property type="match status" value="5"/>
</dbReference>
<dbReference type="PROSITE" id="PS50157">
    <property type="entry name" value="ZINC_FINGER_C2H2_2"/>
    <property type="match status" value="9"/>
</dbReference>
<dbReference type="AlphaFoldDB" id="A0A9D3RRS6"/>
<dbReference type="GO" id="GO:0000785">
    <property type="term" value="C:chromatin"/>
    <property type="evidence" value="ECO:0007669"/>
    <property type="project" value="TreeGrafter"/>
</dbReference>
<accession>A0A9D3RRS6</accession>
<gene>
    <name evidence="14" type="ORF">ANANG_G00237960</name>
</gene>
<dbReference type="GO" id="GO:0000978">
    <property type="term" value="F:RNA polymerase II cis-regulatory region sequence-specific DNA binding"/>
    <property type="evidence" value="ECO:0007669"/>
    <property type="project" value="TreeGrafter"/>
</dbReference>
<evidence type="ECO:0000259" key="13">
    <source>
        <dbReference type="PROSITE" id="PS50157"/>
    </source>
</evidence>
<dbReference type="EMBL" id="JAFIRN010000013">
    <property type="protein sequence ID" value="KAG5837312.1"/>
    <property type="molecule type" value="Genomic_DNA"/>
</dbReference>
<sequence>MSLRMSNTFQTQIASIMEVMATAVLTEISKVVDRSATLCFEMSHSCDNKASKVKFPAVGSETMMTQLASVIEILAQEAVNKICKLAIEELAVLRLEVSRSRNEIGTLKRKLELMEKELRTVVGGAAGERPLKTHSVGVQGACELRATETEEPDSAVISVWGDAVPAVVEEEVAPLQCVGVIAEPSNIDDRIESIIIKEEGPEEDLQSSPLEEKLDTSKDGPTVVTSVAAGTPAVAHQNCVEEVSLPTEGEKPYGCAECGASFPQKCLLKKHKLVHTGEKPFCCDVCGKTFNRAYGLKMHQIVHTGEKAFSCEVCGKSFTIASNLHRHQRIHTGEKPFCCTVCGKSFNQANTLKAHKLIHTGEKPYVCATCGKSFNQKSRVIKHQQVHAGVKAHVCVVCGKGFSAAVSLASHQLSHAGESPCRCVVCGEAMTSLKNHQQCLAALNAFVCVICGKSFSASGSLKVHEKTHSGEKRFSCPSCGKTFTQQSSLKTHQNIHSGEKPFCCGTCGKSFRILGNLHRHQRIHTGEKPYRCFLCGKSFNPREQP</sequence>
<evidence type="ECO:0000256" key="4">
    <source>
        <dbReference type="ARBA" id="ARBA00022737"/>
    </source>
</evidence>
<name>A0A9D3RRS6_ANGAN</name>
<evidence type="ECO:0000256" key="9">
    <source>
        <dbReference type="ARBA" id="ARBA00023163"/>
    </source>
</evidence>
<evidence type="ECO:0000256" key="1">
    <source>
        <dbReference type="ARBA" id="ARBA00004123"/>
    </source>
</evidence>
<comment type="similarity">
    <text evidence="2">Belongs to the krueppel C2H2-type zinc-finger protein family.</text>
</comment>
<dbReference type="InterPro" id="IPR011017">
    <property type="entry name" value="TRASH_dom"/>
</dbReference>
<evidence type="ECO:0000256" key="2">
    <source>
        <dbReference type="ARBA" id="ARBA00006991"/>
    </source>
</evidence>
<keyword evidence="15" id="KW-1185">Reference proteome</keyword>
<keyword evidence="6" id="KW-0862">Zinc</keyword>
<organism evidence="14 15">
    <name type="scientific">Anguilla anguilla</name>
    <name type="common">European freshwater eel</name>
    <name type="synonym">Muraena anguilla</name>
    <dbReference type="NCBI Taxonomy" id="7936"/>
    <lineage>
        <taxon>Eukaryota</taxon>
        <taxon>Metazoa</taxon>
        <taxon>Chordata</taxon>
        <taxon>Craniata</taxon>
        <taxon>Vertebrata</taxon>
        <taxon>Euteleostomi</taxon>
        <taxon>Actinopterygii</taxon>
        <taxon>Neopterygii</taxon>
        <taxon>Teleostei</taxon>
        <taxon>Anguilliformes</taxon>
        <taxon>Anguillidae</taxon>
        <taxon>Anguilla</taxon>
    </lineage>
</organism>
<proteinExistence type="inferred from homology"/>
<comment type="caution">
    <text evidence="14">The sequence shown here is derived from an EMBL/GenBank/DDBJ whole genome shotgun (WGS) entry which is preliminary data.</text>
</comment>
<dbReference type="FunFam" id="3.30.160.60:FF:000358">
    <property type="entry name" value="zinc finger protein 24"/>
    <property type="match status" value="1"/>
</dbReference>
<comment type="subcellular location">
    <subcellularLocation>
        <location evidence="1">Nucleus</location>
    </subcellularLocation>
</comment>
<feature type="domain" description="C2H2-type" evidence="13">
    <location>
        <begin position="309"/>
        <end position="336"/>
    </location>
</feature>
<dbReference type="PROSITE" id="PS00028">
    <property type="entry name" value="ZINC_FINGER_C2H2_1"/>
    <property type="match status" value="9"/>
</dbReference>
<feature type="domain" description="C2H2-type" evidence="13">
    <location>
        <begin position="281"/>
        <end position="308"/>
    </location>
</feature>
<feature type="domain" description="C2H2-type" evidence="13">
    <location>
        <begin position="474"/>
        <end position="501"/>
    </location>
</feature>
<keyword evidence="10" id="KW-0539">Nucleus</keyword>
<dbReference type="GO" id="GO:0008270">
    <property type="term" value="F:zinc ion binding"/>
    <property type="evidence" value="ECO:0007669"/>
    <property type="project" value="UniProtKB-KW"/>
</dbReference>
<protein>
    <recommendedName>
        <fullName evidence="13">C2H2-type domain-containing protein</fullName>
    </recommendedName>
</protein>
<dbReference type="SMART" id="SM00355">
    <property type="entry name" value="ZnF_C2H2"/>
    <property type="match status" value="9"/>
</dbReference>
<feature type="domain" description="C2H2-type" evidence="13">
    <location>
        <begin position="502"/>
        <end position="529"/>
    </location>
</feature>